<dbReference type="InterPro" id="IPR036397">
    <property type="entry name" value="RNaseH_sf"/>
</dbReference>
<dbReference type="OrthoDB" id="426316at2759"/>
<name>A0A1Q9EDY8_SYMMI</name>
<feature type="compositionally biased region" description="Low complexity" evidence="1">
    <location>
        <begin position="1"/>
        <end position="18"/>
    </location>
</feature>
<keyword evidence="4" id="KW-1185">Reference proteome</keyword>
<dbReference type="InterPro" id="IPR012337">
    <property type="entry name" value="RNaseH-like_sf"/>
</dbReference>
<feature type="region of interest" description="Disordered" evidence="1">
    <location>
        <begin position="1"/>
        <end position="24"/>
    </location>
</feature>
<dbReference type="GO" id="GO:0003676">
    <property type="term" value="F:nucleic acid binding"/>
    <property type="evidence" value="ECO:0007669"/>
    <property type="project" value="InterPro"/>
</dbReference>
<dbReference type="InterPro" id="IPR050951">
    <property type="entry name" value="Retrovirus_Pol_polyprotein"/>
</dbReference>
<dbReference type="Gene3D" id="3.30.420.10">
    <property type="entry name" value="Ribonuclease H-like superfamily/Ribonuclease H"/>
    <property type="match status" value="1"/>
</dbReference>
<dbReference type="SUPFAM" id="SSF53098">
    <property type="entry name" value="Ribonuclease H-like"/>
    <property type="match status" value="1"/>
</dbReference>
<dbReference type="PANTHER" id="PTHR37984">
    <property type="entry name" value="PROTEIN CBG26694"/>
    <property type="match status" value="1"/>
</dbReference>
<dbReference type="InterPro" id="IPR001584">
    <property type="entry name" value="Integrase_cat-core"/>
</dbReference>
<dbReference type="Proteomes" id="UP000186817">
    <property type="component" value="Unassembled WGS sequence"/>
</dbReference>
<dbReference type="EMBL" id="LSRX01000180">
    <property type="protein sequence ID" value="OLQ05611.1"/>
    <property type="molecule type" value="Genomic_DNA"/>
</dbReference>
<proteinExistence type="predicted"/>
<accession>A0A1Q9EDY8</accession>
<feature type="domain" description="Integrase catalytic" evidence="2">
    <location>
        <begin position="95"/>
        <end position="271"/>
    </location>
</feature>
<sequence>MARANAPPVAASADANAPPEDPDRWTSFDLGRALQDLRSIREGVVRRALRKLHIRWFHASAQRMKTLLTAAGVSPEIMVLVQQIVDTCDICRNWTRPGPRTVTSATVTTRFNEEIQVDLLFYRDKIILHMIDRTTRFTVARRIASKHLDNVVEGVMSHWVGMFGPPNRITSDQEGAFQSPEAAALLESRGIKLHLLAKEQHASIVERHHAILRRQLHVLEEQSTAEGLRISFDAILGEAVYAKNALFAVGGASPFEAVFGRTPPLLGVVDAEIGDSPDDRDSDRVRQIAIQSMIQATAESKMKRADRGKSRMPGELLDLQVTQRQRRRQLEIADRPNNAESSQVERFDIFTPSEATCVEGDEESADVMPEAAEQLFSRYASRAPQVVSDEAPESAFVFDVIELEAEDPSIAFNACSARYLSANPANVEPDELLVFEYGTDEAVIERTHNILSRQEALANAELLWGKALRRVLGEIGLKVLMGNMSPTQLVELQVSSVVTHYAVSQRLADGILHTKSRYFVWLLPLTLEPRDAQKQKDEMRCRGKLSFIMILRPMDWDFLSFTERWQRDAQRHGIAILIPESRGPTWDYLLTGQRQDMDFIQFAMGEVCSPADEGRQVPINGSNIAVMGMSDGGSLGLSMAPWQASEATCKSLELSVTLPAGLKTGSGFKDTAENQLLAMLVRASTQQGLVCMLIASLLVSTCEGSNCSLHTDAASLLQYGSQAAMGPPARHSASQTLVDIHSLEPDVYQWQLALERGSVRCPSELQVTEWNGRIGNNYFQVSHALVAAFFCHTPMVRFPKHLEEGYQEQKGLLNMPERLLLRTTEHGKLTTPSSCPSDFSHKWYFSHCRRVPAWHHRYVMQAFVVPYLGQRLAELVHAPSRQAEGAGRLTIHLRADDIKDHAKFEWGQPPCSMYQRIILDHGFRNVLVVAKRKSERQRSTAACDSWLVEFGRKHHLNLSRSTGESLVEDFGSLLQAQNLVLSFSSFALSAALLSNDIRVMYRRRDAKWDSILQSILNCDVWPGVVMYEYNTTLQKKDVMDIAPSAGEWLASFPVDEVSGPFTCHFGSEMQPEA</sequence>
<dbReference type="AlphaFoldDB" id="A0A1Q9EDY8"/>
<dbReference type="PANTHER" id="PTHR37984:SF5">
    <property type="entry name" value="PROTEIN NYNRIN-LIKE"/>
    <property type="match status" value="1"/>
</dbReference>
<dbReference type="PROSITE" id="PS50994">
    <property type="entry name" value="INTEGRASE"/>
    <property type="match status" value="1"/>
</dbReference>
<dbReference type="InterPro" id="IPR029058">
    <property type="entry name" value="AB_hydrolase_fold"/>
</dbReference>
<organism evidence="3 4">
    <name type="scientific">Symbiodinium microadriaticum</name>
    <name type="common">Dinoflagellate</name>
    <name type="synonym">Zooxanthella microadriatica</name>
    <dbReference type="NCBI Taxonomy" id="2951"/>
    <lineage>
        <taxon>Eukaryota</taxon>
        <taxon>Sar</taxon>
        <taxon>Alveolata</taxon>
        <taxon>Dinophyceae</taxon>
        <taxon>Suessiales</taxon>
        <taxon>Symbiodiniaceae</taxon>
        <taxon>Symbiodinium</taxon>
    </lineage>
</organism>
<dbReference type="GO" id="GO:0015074">
    <property type="term" value="P:DNA integration"/>
    <property type="evidence" value="ECO:0007669"/>
    <property type="project" value="InterPro"/>
</dbReference>
<evidence type="ECO:0000313" key="4">
    <source>
        <dbReference type="Proteomes" id="UP000186817"/>
    </source>
</evidence>
<comment type="caution">
    <text evidence="3">The sequence shown here is derived from an EMBL/GenBank/DDBJ whole genome shotgun (WGS) entry which is preliminary data.</text>
</comment>
<evidence type="ECO:0000256" key="1">
    <source>
        <dbReference type="SAM" id="MobiDB-lite"/>
    </source>
</evidence>
<gene>
    <name evidence="3" type="primary">pol</name>
    <name evidence="3" type="ORF">AK812_SmicGene11215</name>
</gene>
<protein>
    <submittedName>
        <fullName evidence="3">Retrovirus-related Pol polyprotein from transposon 17.6</fullName>
    </submittedName>
</protein>
<evidence type="ECO:0000259" key="2">
    <source>
        <dbReference type="PROSITE" id="PS50994"/>
    </source>
</evidence>
<dbReference type="Gene3D" id="3.40.50.1820">
    <property type="entry name" value="alpha/beta hydrolase"/>
    <property type="match status" value="1"/>
</dbReference>
<reference evidence="3 4" key="1">
    <citation type="submission" date="2016-02" db="EMBL/GenBank/DDBJ databases">
        <title>Genome analysis of coral dinoflagellate symbionts highlights evolutionary adaptations to a symbiotic lifestyle.</title>
        <authorList>
            <person name="Aranda M."/>
            <person name="Li Y."/>
            <person name="Liew Y.J."/>
            <person name="Baumgarten S."/>
            <person name="Simakov O."/>
            <person name="Wilson M."/>
            <person name="Piel J."/>
            <person name="Ashoor H."/>
            <person name="Bougouffa S."/>
            <person name="Bajic V.B."/>
            <person name="Ryu T."/>
            <person name="Ravasi T."/>
            <person name="Bayer T."/>
            <person name="Micklem G."/>
            <person name="Kim H."/>
            <person name="Bhak J."/>
            <person name="Lajeunesse T.C."/>
            <person name="Voolstra C.R."/>
        </authorList>
    </citation>
    <scope>NUCLEOTIDE SEQUENCE [LARGE SCALE GENOMIC DNA]</scope>
    <source>
        <strain evidence="3 4">CCMP2467</strain>
    </source>
</reference>
<evidence type="ECO:0000313" key="3">
    <source>
        <dbReference type="EMBL" id="OLQ05611.1"/>
    </source>
</evidence>